<comment type="catalytic activity">
    <reaction evidence="1 11">
        <text>Hydrolysis of terminal, non-reducing beta-D-glucosyl residues with release of beta-D-glucose.</text>
        <dbReference type="EC" id="3.2.1.21"/>
    </reaction>
</comment>
<gene>
    <name evidence="15" type="ORF">GGX14DRAFT_468656</name>
</gene>
<feature type="signal peptide" evidence="13">
    <location>
        <begin position="1"/>
        <end position="24"/>
    </location>
</feature>
<protein>
    <recommendedName>
        <fullName evidence="4 11">beta-glucosidase</fullName>
        <ecNumber evidence="4 11">3.2.1.21</ecNumber>
    </recommendedName>
</protein>
<keyword evidence="5 11" id="KW-0378">Hydrolase</keyword>
<organism evidence="15 16">
    <name type="scientific">Mycena pura</name>
    <dbReference type="NCBI Taxonomy" id="153505"/>
    <lineage>
        <taxon>Eukaryota</taxon>
        <taxon>Fungi</taxon>
        <taxon>Dikarya</taxon>
        <taxon>Basidiomycota</taxon>
        <taxon>Agaricomycotina</taxon>
        <taxon>Agaricomycetes</taxon>
        <taxon>Agaricomycetidae</taxon>
        <taxon>Agaricales</taxon>
        <taxon>Marasmiineae</taxon>
        <taxon>Mycenaceae</taxon>
        <taxon>Mycena</taxon>
    </lineage>
</organism>
<dbReference type="PANTHER" id="PTHR42715:SF2">
    <property type="entry name" value="BETA-GLUCOSIDASE F-RELATED"/>
    <property type="match status" value="1"/>
</dbReference>
<evidence type="ECO:0000313" key="16">
    <source>
        <dbReference type="Proteomes" id="UP001219525"/>
    </source>
</evidence>
<dbReference type="GO" id="GO:0030245">
    <property type="term" value="P:cellulose catabolic process"/>
    <property type="evidence" value="ECO:0007669"/>
    <property type="project" value="UniProtKB-KW"/>
</dbReference>
<dbReference type="Pfam" id="PF00933">
    <property type="entry name" value="Glyco_hydro_3"/>
    <property type="match status" value="1"/>
</dbReference>
<dbReference type="SUPFAM" id="SSF51445">
    <property type="entry name" value="(Trans)glycosidases"/>
    <property type="match status" value="1"/>
</dbReference>
<dbReference type="InterPro" id="IPR050288">
    <property type="entry name" value="Cellulose_deg_GH3"/>
</dbReference>
<feature type="region of interest" description="Disordered" evidence="12">
    <location>
        <begin position="697"/>
        <end position="717"/>
    </location>
</feature>
<evidence type="ECO:0000256" key="2">
    <source>
        <dbReference type="ARBA" id="ARBA00004987"/>
    </source>
</evidence>
<dbReference type="EC" id="3.2.1.21" evidence="4 11"/>
<dbReference type="EMBL" id="JARJCW010000070">
    <property type="protein sequence ID" value="KAJ7199035.1"/>
    <property type="molecule type" value="Genomic_DNA"/>
</dbReference>
<dbReference type="SMART" id="SM01217">
    <property type="entry name" value="Fn3_like"/>
    <property type="match status" value="1"/>
</dbReference>
<dbReference type="Pfam" id="PF14310">
    <property type="entry name" value="Fn3-like"/>
    <property type="match status" value="1"/>
</dbReference>
<evidence type="ECO:0000259" key="14">
    <source>
        <dbReference type="SMART" id="SM01217"/>
    </source>
</evidence>
<feature type="domain" description="Fibronectin type III-like" evidence="14">
    <location>
        <begin position="817"/>
        <end position="886"/>
    </location>
</feature>
<dbReference type="InterPro" id="IPR013783">
    <property type="entry name" value="Ig-like_fold"/>
</dbReference>
<evidence type="ECO:0000256" key="12">
    <source>
        <dbReference type="SAM" id="MobiDB-lite"/>
    </source>
</evidence>
<dbReference type="InterPro" id="IPR036881">
    <property type="entry name" value="Glyco_hydro_3_C_sf"/>
</dbReference>
<evidence type="ECO:0000256" key="8">
    <source>
        <dbReference type="ARBA" id="ARBA00023277"/>
    </source>
</evidence>
<dbReference type="Pfam" id="PF01915">
    <property type="entry name" value="Glyco_hydro_3_C"/>
    <property type="match status" value="1"/>
</dbReference>
<dbReference type="PANTHER" id="PTHR42715">
    <property type="entry name" value="BETA-GLUCOSIDASE"/>
    <property type="match status" value="1"/>
</dbReference>
<evidence type="ECO:0000256" key="10">
    <source>
        <dbReference type="ARBA" id="ARBA00023326"/>
    </source>
</evidence>
<dbReference type="InterPro" id="IPR036962">
    <property type="entry name" value="Glyco_hydro_3_N_sf"/>
</dbReference>
<evidence type="ECO:0000256" key="13">
    <source>
        <dbReference type="SAM" id="SignalP"/>
    </source>
</evidence>
<evidence type="ECO:0000256" key="11">
    <source>
        <dbReference type="RuleBase" id="RU361161"/>
    </source>
</evidence>
<keyword evidence="16" id="KW-1185">Reference proteome</keyword>
<keyword evidence="8 11" id="KW-0119">Carbohydrate metabolism</keyword>
<dbReference type="InterPro" id="IPR026891">
    <property type="entry name" value="Fn3-like"/>
</dbReference>
<evidence type="ECO:0000256" key="9">
    <source>
        <dbReference type="ARBA" id="ARBA00023295"/>
    </source>
</evidence>
<reference evidence="15" key="1">
    <citation type="submission" date="2023-03" db="EMBL/GenBank/DDBJ databases">
        <title>Massive genome expansion in bonnet fungi (Mycena s.s.) driven by repeated elements and novel gene families across ecological guilds.</title>
        <authorList>
            <consortium name="Lawrence Berkeley National Laboratory"/>
            <person name="Harder C.B."/>
            <person name="Miyauchi S."/>
            <person name="Viragh M."/>
            <person name="Kuo A."/>
            <person name="Thoen E."/>
            <person name="Andreopoulos B."/>
            <person name="Lu D."/>
            <person name="Skrede I."/>
            <person name="Drula E."/>
            <person name="Henrissat B."/>
            <person name="Morin E."/>
            <person name="Kohler A."/>
            <person name="Barry K."/>
            <person name="LaButti K."/>
            <person name="Morin E."/>
            <person name="Salamov A."/>
            <person name="Lipzen A."/>
            <person name="Mereny Z."/>
            <person name="Hegedus B."/>
            <person name="Baldrian P."/>
            <person name="Stursova M."/>
            <person name="Weitz H."/>
            <person name="Taylor A."/>
            <person name="Grigoriev I.V."/>
            <person name="Nagy L.G."/>
            <person name="Martin F."/>
            <person name="Kauserud H."/>
        </authorList>
    </citation>
    <scope>NUCLEOTIDE SEQUENCE</scope>
    <source>
        <strain evidence="15">9144</strain>
    </source>
</reference>
<comment type="similarity">
    <text evidence="3 11">Belongs to the glycosyl hydrolase 3 family.</text>
</comment>
<dbReference type="Proteomes" id="UP001219525">
    <property type="component" value="Unassembled WGS sequence"/>
</dbReference>
<dbReference type="Gene3D" id="3.40.50.1700">
    <property type="entry name" value="Glycoside hydrolase family 3 C-terminal domain"/>
    <property type="match status" value="1"/>
</dbReference>
<keyword evidence="9 11" id="KW-0326">Glycosidase</keyword>
<evidence type="ECO:0000313" key="15">
    <source>
        <dbReference type="EMBL" id="KAJ7199035.1"/>
    </source>
</evidence>
<evidence type="ECO:0000256" key="5">
    <source>
        <dbReference type="ARBA" id="ARBA00022801"/>
    </source>
</evidence>
<evidence type="ECO:0000256" key="7">
    <source>
        <dbReference type="ARBA" id="ARBA00023180"/>
    </source>
</evidence>
<dbReference type="InterPro" id="IPR019800">
    <property type="entry name" value="Glyco_hydro_3_AS"/>
</dbReference>
<keyword evidence="7" id="KW-0325">Glycoprotein</keyword>
<keyword evidence="6" id="KW-0136">Cellulose degradation</keyword>
<keyword evidence="10 11" id="KW-0624">Polysaccharide degradation</keyword>
<keyword evidence="13" id="KW-0732">Signal</keyword>
<comment type="caution">
    <text evidence="15">The sequence shown here is derived from an EMBL/GenBank/DDBJ whole genome shotgun (WGS) entry which is preliminary data.</text>
</comment>
<feature type="chain" id="PRO_5042055090" description="beta-glucosidase" evidence="13">
    <location>
        <begin position="25"/>
        <end position="897"/>
    </location>
</feature>
<dbReference type="InterPro" id="IPR017853">
    <property type="entry name" value="GH"/>
</dbReference>
<feature type="compositionally biased region" description="Low complexity" evidence="12">
    <location>
        <begin position="705"/>
        <end position="717"/>
    </location>
</feature>
<name>A0AAD6YAC1_9AGAR</name>
<dbReference type="SUPFAM" id="SSF52279">
    <property type="entry name" value="Beta-D-glucan exohydrolase, C-terminal domain"/>
    <property type="match status" value="1"/>
</dbReference>
<evidence type="ECO:0000256" key="4">
    <source>
        <dbReference type="ARBA" id="ARBA00012744"/>
    </source>
</evidence>
<dbReference type="FunFam" id="3.20.20.300:FF:000002">
    <property type="entry name" value="Probable beta-glucosidase"/>
    <property type="match status" value="1"/>
</dbReference>
<dbReference type="InterPro" id="IPR001764">
    <property type="entry name" value="Glyco_hydro_3_N"/>
</dbReference>
<dbReference type="PROSITE" id="PS00775">
    <property type="entry name" value="GLYCOSYL_HYDROL_F3"/>
    <property type="match status" value="1"/>
</dbReference>
<proteinExistence type="inferred from homology"/>
<dbReference type="InterPro" id="IPR002772">
    <property type="entry name" value="Glyco_hydro_3_C"/>
</dbReference>
<evidence type="ECO:0000256" key="1">
    <source>
        <dbReference type="ARBA" id="ARBA00000448"/>
    </source>
</evidence>
<sequence length="897" mass="93984">MGITRTNRLLRLCALALALARAAADVTTGVPDRAPPGFEEWESPIVLPAPPVKGTDDWAPFVQRARQFVAGLTIEEKVNATTGIDIFGRCVGNTGTIPRFGWKGLCLEDSPLGVRFADFASAFPAGINVAATFDVGLIKARGLAMGQEHRGKGVNVALGPMMNMGRQAAAGRQWEGFGSDPFLTGVAAAATVEGMQSTGVIATAKHLQQEHFRGGSEAQTIESSNIDDKTLHEVYLWPFAEAVKAGVGAIMCSYNLVNQTQSCQNSKILNGVMKEELGFQGFIMSDWAAMINGVQTALAGLDLNMPGFIGYGIGPQDEEDPSKATNSWWGAAMITMINNGSVPESRLDDMATRIFATQFKFGQDKGYPDVSFSQLTEDTFLNGQLVNEHINVQDDHFKLIREIGAASTILLKNTKNALPLQVKKIKRLGIFGSDSGPHPTGPNQCSDGQPDKGCNEGTLAMGWGSGTANFPYLIDPIAGITAHVQSIDPTVVVEGIPSDFAFAQMAPVATNADTCLVFVNADSGEGYITVDGNAGDRTNITLWHGGEALIANIAGQCANTIVVQHVVGPVTVEAWIDHPNVTAVLHAGLPGQESGNAIVDVLFGDSPQATNPSARLPYTIAKQRADYPADILYTSNQPAGLMPQITYSEGVNIDYRCVCAARLWRAVADNIAPRFEFGFGLSYTTFGYSGLKTFRSHGSRAEPHATGAPAASSAVASSKPVPASSAPASAPASAPHSAPASVSASALSSAAPSKPASVSASAVSASASASGNATATASAAPVGASPVGDIGGPAALYETLATVSFRVQNTGPVAGNEVSQLYLGFPPAYGEPPKVLRGFARTMLRPGQSETVSIPLRQKDVSVWDVVQQEWVVAKGTVQVMVGSSSRNIHLTGTIQL</sequence>
<dbReference type="GO" id="GO:0008422">
    <property type="term" value="F:beta-glucosidase activity"/>
    <property type="evidence" value="ECO:0007669"/>
    <property type="project" value="UniProtKB-EC"/>
</dbReference>
<dbReference type="Gene3D" id="2.60.40.10">
    <property type="entry name" value="Immunoglobulins"/>
    <property type="match status" value="1"/>
</dbReference>
<dbReference type="Gene3D" id="3.20.20.300">
    <property type="entry name" value="Glycoside hydrolase, family 3, N-terminal domain"/>
    <property type="match status" value="1"/>
</dbReference>
<dbReference type="PRINTS" id="PR00133">
    <property type="entry name" value="GLHYDRLASE3"/>
</dbReference>
<evidence type="ECO:0000256" key="6">
    <source>
        <dbReference type="ARBA" id="ARBA00023001"/>
    </source>
</evidence>
<accession>A0AAD6YAC1</accession>
<dbReference type="FunFam" id="3.40.50.1700:FF:000003">
    <property type="entry name" value="Probable beta-glucosidase"/>
    <property type="match status" value="1"/>
</dbReference>
<comment type="pathway">
    <text evidence="2 11">Glycan metabolism; cellulose degradation.</text>
</comment>
<evidence type="ECO:0000256" key="3">
    <source>
        <dbReference type="ARBA" id="ARBA00005336"/>
    </source>
</evidence>
<dbReference type="AlphaFoldDB" id="A0AAD6YAC1"/>